<evidence type="ECO:0000259" key="6">
    <source>
        <dbReference type="SMART" id="SM01332"/>
    </source>
</evidence>
<evidence type="ECO:0000256" key="2">
    <source>
        <dbReference type="ARBA" id="ARBA00023127"/>
    </source>
</evidence>
<dbReference type="Gene3D" id="1.10.472.10">
    <property type="entry name" value="Cyclin-like"/>
    <property type="match status" value="2"/>
</dbReference>
<feature type="domain" description="Cyclin-like" evidence="5">
    <location>
        <begin position="606"/>
        <end position="693"/>
    </location>
</feature>
<dbReference type="PROSITE" id="PS00292">
    <property type="entry name" value="CYCLINS"/>
    <property type="match status" value="1"/>
</dbReference>
<sequence>MVFTKISALVQTQWRILRSTFDAESHERRVQQRQAKILSKQQRRAARRAAREARRAQRAAEAHLDVAVANESATFYIYEPSGGRQTTNDSRSLQKPNLKSVDEMPVVADVTTVAVARAIEAVPQLSEKLALEMEAQLEQKQRDFNDSFGGYSTVDEDDDELMPAVLVGGGHASDAKLPANWTVVGIKKATTLTQESESLLPEATEQEEATGARTLVYLAVSPSIGPKSFSSSSELVETEPEDEEVDLRDSAAFDGYYTFDEEEKLQSLFTTNPKCNGLCVSPSDSLSTQCSNEASIGILESKVRTNWCGVGQDWKVENKDEEEVTVELFFEIGLTEEKVPERSFGLDELDTRTSPRLYNYTNEHALEAAQHLHAKDEVFEEQSVGVDSEEVLEGLEGLEAVKEVNTESKGVSKDVDIVEREFMIEEKNSLLPADDNMLCQQVNAPASPYHSLVQSRISPHGIYSPGTMDEYGCSIYESLRAREHRYHVTEDIFAKQQSVRPKMRAVLVDWLVEVHQRFELEAQTLYLTVNYVDRYLAQISVNSQRFQLVGVAALLIASKFEEIYPCDMDDLLYICERSYSKTDLVDCERDLLNVLKFNLAVPSVSSFLGYYLEHFEEEDKLIGQLANYFGECSLLDFRFGATYEPSIVACACLLAAYCYIENQTPNLVWNYRLVELTGYAVEAIVPCTQDLSSILIQPTELTAAATKYSSIEFGEVACLLLDDLEVLLF</sequence>
<evidence type="ECO:0000256" key="1">
    <source>
        <dbReference type="ARBA" id="ARBA00022618"/>
    </source>
</evidence>
<dbReference type="Pfam" id="PF02984">
    <property type="entry name" value="Cyclin_C"/>
    <property type="match status" value="1"/>
</dbReference>
<keyword evidence="1" id="KW-0132">Cell division</keyword>
<comment type="similarity">
    <text evidence="4">Belongs to the cyclin family.</text>
</comment>
<evidence type="ECO:0000259" key="5">
    <source>
        <dbReference type="SMART" id="SM00385"/>
    </source>
</evidence>
<dbReference type="InterPro" id="IPR039361">
    <property type="entry name" value="Cyclin"/>
</dbReference>
<evidence type="ECO:0000256" key="4">
    <source>
        <dbReference type="RuleBase" id="RU000383"/>
    </source>
</evidence>
<keyword evidence="3" id="KW-0131">Cell cycle</keyword>
<dbReference type="Pfam" id="PF00134">
    <property type="entry name" value="Cyclin_N"/>
    <property type="match status" value="1"/>
</dbReference>
<proteinExistence type="inferred from homology"/>
<keyword evidence="2 4" id="KW-0195">Cyclin</keyword>
<evidence type="ECO:0000256" key="3">
    <source>
        <dbReference type="ARBA" id="ARBA00023306"/>
    </source>
</evidence>
<gene>
    <name evidence="7" type="ORF">DD238_006931</name>
</gene>
<dbReference type="PANTHER" id="PTHR10177">
    <property type="entry name" value="CYCLINS"/>
    <property type="match status" value="1"/>
</dbReference>
<dbReference type="InterPro" id="IPR006671">
    <property type="entry name" value="Cyclin_N"/>
</dbReference>
<organism evidence="7 8">
    <name type="scientific">Peronospora effusa</name>
    <dbReference type="NCBI Taxonomy" id="542832"/>
    <lineage>
        <taxon>Eukaryota</taxon>
        <taxon>Sar</taxon>
        <taxon>Stramenopiles</taxon>
        <taxon>Oomycota</taxon>
        <taxon>Peronosporomycetes</taxon>
        <taxon>Peronosporales</taxon>
        <taxon>Peronosporaceae</taxon>
        <taxon>Peronospora</taxon>
    </lineage>
</organism>
<dbReference type="VEuPathDB" id="FungiDB:DD237_007174"/>
<feature type="domain" description="Cyclin-like" evidence="5">
    <location>
        <begin position="509"/>
        <end position="593"/>
    </location>
</feature>
<dbReference type="SMART" id="SM00385">
    <property type="entry name" value="CYCLIN"/>
    <property type="match status" value="2"/>
</dbReference>
<dbReference type="InterPro" id="IPR013763">
    <property type="entry name" value="Cyclin-like_dom"/>
</dbReference>
<comment type="caution">
    <text evidence="7">The sequence shown here is derived from an EMBL/GenBank/DDBJ whole genome shotgun (WGS) entry which is preliminary data.</text>
</comment>
<reference evidence="7 8" key="1">
    <citation type="submission" date="2018-06" db="EMBL/GenBank/DDBJ databases">
        <title>Comparative genomics of downy mildews reveals potential adaptations to biotrophy.</title>
        <authorList>
            <person name="Fletcher K."/>
            <person name="Klosterman S.J."/>
            <person name="Derevnina L."/>
            <person name="Martin F."/>
            <person name="Koike S."/>
            <person name="Reyes Chin-Wo S."/>
            <person name="Mou B."/>
            <person name="Michelmore R."/>
        </authorList>
    </citation>
    <scope>NUCLEOTIDE SEQUENCE [LARGE SCALE GENOMIC DNA]</scope>
    <source>
        <strain evidence="7 8">R14</strain>
    </source>
</reference>
<dbReference type="FunFam" id="1.10.472.10:FF:000001">
    <property type="entry name" value="G2/mitotic-specific cyclin"/>
    <property type="match status" value="1"/>
</dbReference>
<dbReference type="InterPro" id="IPR048258">
    <property type="entry name" value="Cyclins_cyclin-box"/>
</dbReference>
<dbReference type="AlphaFoldDB" id="A0A3M6VHL7"/>
<dbReference type="Proteomes" id="UP000282087">
    <property type="component" value="Unassembled WGS sequence"/>
</dbReference>
<accession>A0A3M6VHL7</accession>
<name>A0A3M6VHL7_9STRA</name>
<dbReference type="GO" id="GO:0051301">
    <property type="term" value="P:cell division"/>
    <property type="evidence" value="ECO:0007669"/>
    <property type="project" value="UniProtKB-KW"/>
</dbReference>
<dbReference type="InterPro" id="IPR036915">
    <property type="entry name" value="Cyclin-like_sf"/>
</dbReference>
<protein>
    <submittedName>
        <fullName evidence="7">Uncharacterized protein</fullName>
    </submittedName>
</protein>
<dbReference type="EMBL" id="QLLG01000236">
    <property type="protein sequence ID" value="RMX65653.1"/>
    <property type="molecule type" value="Genomic_DNA"/>
</dbReference>
<evidence type="ECO:0000313" key="7">
    <source>
        <dbReference type="EMBL" id="RMX65653.1"/>
    </source>
</evidence>
<feature type="domain" description="Cyclin C-terminal" evidence="6">
    <location>
        <begin position="602"/>
        <end position="722"/>
    </location>
</feature>
<evidence type="ECO:0000313" key="8">
    <source>
        <dbReference type="Proteomes" id="UP000282087"/>
    </source>
</evidence>
<dbReference type="SMART" id="SM01332">
    <property type="entry name" value="Cyclin_C"/>
    <property type="match status" value="1"/>
</dbReference>
<dbReference type="InterPro" id="IPR004367">
    <property type="entry name" value="Cyclin_C-dom"/>
</dbReference>
<dbReference type="SUPFAM" id="SSF47954">
    <property type="entry name" value="Cyclin-like"/>
    <property type="match status" value="2"/>
</dbReference>
<keyword evidence="8" id="KW-1185">Reference proteome</keyword>
<dbReference type="STRING" id="542832.A0A3M6VHL7"/>